<comment type="caution">
    <text evidence="1">The sequence shown here is derived from an EMBL/GenBank/DDBJ whole genome shotgun (WGS) entry which is preliminary data.</text>
</comment>
<evidence type="ECO:0008006" key="3">
    <source>
        <dbReference type="Google" id="ProtNLM"/>
    </source>
</evidence>
<evidence type="ECO:0000313" key="1">
    <source>
        <dbReference type="EMBL" id="MDX8481246.1"/>
    </source>
</evidence>
<proteinExistence type="predicted"/>
<dbReference type="Proteomes" id="UP001287059">
    <property type="component" value="Unassembled WGS sequence"/>
</dbReference>
<reference evidence="1 2" key="1">
    <citation type="submission" date="2023-08" db="EMBL/GenBank/DDBJ databases">
        <title>Implementing the SeqCode for naming new Mesorhizobium species isolated from Vachellia karroo root nodules.</title>
        <authorList>
            <person name="Van Lill M."/>
        </authorList>
    </citation>
    <scope>NUCLEOTIDE SEQUENCE [LARGE SCALE GENOMIC DNA]</scope>
    <source>
        <strain evidence="1 2">VK24D</strain>
    </source>
</reference>
<protein>
    <recommendedName>
        <fullName evidence="3">LmbE family protein</fullName>
    </recommendedName>
</protein>
<dbReference type="RefSeq" id="WP_320289453.1">
    <property type="nucleotide sequence ID" value="NZ_JAVIIW010000029.1"/>
</dbReference>
<sequence>MAEKLENVLVLAHPGHELRIHHWLEREKPRVYLLTDGSGGRQMARTRYSRDLVEAAGATPGAVFGDIPDAVWYEALLAQNSDFFIDVLTKIHMDLASAKNLQIVSDAVDGYNPMHDLAYAYGRALTALLKKTAKVARHLCSAAVPNVAGAVELEIQLDRAARARKVAAVENYAPLADEARRILERDPQCFDRERLISQHFDWNGPWAPEWELIGKQRVAAGIYRRCISYKDNVQPVAQRLEFESTCAQIDLVGSSALTRRQAKNLWR</sequence>
<organism evidence="1 2">
    <name type="scientific">Mesorhizobium album</name>
    <dbReference type="NCBI Taxonomy" id="3072314"/>
    <lineage>
        <taxon>Bacteria</taxon>
        <taxon>Pseudomonadati</taxon>
        <taxon>Pseudomonadota</taxon>
        <taxon>Alphaproteobacteria</taxon>
        <taxon>Hyphomicrobiales</taxon>
        <taxon>Phyllobacteriaceae</taxon>
        <taxon>Mesorhizobium</taxon>
    </lineage>
</organism>
<keyword evidence="2" id="KW-1185">Reference proteome</keyword>
<dbReference type="EMBL" id="JAVIIW010000029">
    <property type="protein sequence ID" value="MDX8481246.1"/>
    <property type="molecule type" value="Genomic_DNA"/>
</dbReference>
<gene>
    <name evidence="1" type="ORF">RFN28_22690</name>
</gene>
<name>A0ABU4Y2T0_9HYPH</name>
<accession>A0ABU4Y2T0</accession>
<evidence type="ECO:0000313" key="2">
    <source>
        <dbReference type="Proteomes" id="UP001287059"/>
    </source>
</evidence>